<evidence type="ECO:0000256" key="1">
    <source>
        <dbReference type="ARBA" id="ARBA00001971"/>
    </source>
</evidence>
<dbReference type="OrthoDB" id="1470350at2759"/>
<protein>
    <submittedName>
        <fullName evidence="7">Cytochrome P450</fullName>
    </submittedName>
</protein>
<dbReference type="Pfam" id="PF00067">
    <property type="entry name" value="p450"/>
    <property type="match status" value="1"/>
</dbReference>
<comment type="similarity">
    <text evidence="2 6">Belongs to the cytochrome P450 family.</text>
</comment>
<evidence type="ECO:0000256" key="3">
    <source>
        <dbReference type="ARBA" id="ARBA00022617"/>
    </source>
</evidence>
<keyword evidence="5 6" id="KW-0408">Iron</keyword>
<dbReference type="InParanoid" id="A0A136IM44"/>
<feature type="non-terminal residue" evidence="7">
    <location>
        <position position="217"/>
    </location>
</feature>
<dbReference type="InterPro" id="IPR036396">
    <property type="entry name" value="Cyt_P450_sf"/>
</dbReference>
<evidence type="ECO:0000313" key="7">
    <source>
        <dbReference type="EMBL" id="KXJ86032.1"/>
    </source>
</evidence>
<dbReference type="InterPro" id="IPR001128">
    <property type="entry name" value="Cyt_P450"/>
</dbReference>
<gene>
    <name evidence="7" type="ORF">Micbo1qcDRAFT_168853</name>
</gene>
<keyword evidence="6" id="KW-0503">Monooxygenase</keyword>
<dbReference type="GO" id="GO:0004497">
    <property type="term" value="F:monooxygenase activity"/>
    <property type="evidence" value="ECO:0007669"/>
    <property type="project" value="UniProtKB-KW"/>
</dbReference>
<dbReference type="InterPro" id="IPR017972">
    <property type="entry name" value="Cyt_P450_CS"/>
</dbReference>
<reference evidence="8" key="1">
    <citation type="submission" date="2016-02" db="EMBL/GenBank/DDBJ databases">
        <title>Draft genome sequence of Microdochium bolleyi, a fungal endophyte of beachgrass.</title>
        <authorList>
            <consortium name="DOE Joint Genome Institute"/>
            <person name="David A.S."/>
            <person name="May G."/>
            <person name="Haridas S."/>
            <person name="Lim J."/>
            <person name="Wang M."/>
            <person name="Labutti K."/>
            <person name="Lipzen A."/>
            <person name="Barry K."/>
            <person name="Grigoriev I.V."/>
        </authorList>
    </citation>
    <scope>NUCLEOTIDE SEQUENCE [LARGE SCALE GENOMIC DNA]</scope>
    <source>
        <strain evidence="8">J235TASD1</strain>
    </source>
</reference>
<dbReference type="Gene3D" id="1.10.630.10">
    <property type="entry name" value="Cytochrome P450"/>
    <property type="match status" value="1"/>
</dbReference>
<dbReference type="SUPFAM" id="SSF48264">
    <property type="entry name" value="Cytochrome P450"/>
    <property type="match status" value="1"/>
</dbReference>
<dbReference type="AlphaFoldDB" id="A0A136IM44"/>
<name>A0A136IM44_9PEZI</name>
<sequence length="217" mass="23895">MFEVLRLFPAVTMLMRSTSTPQTVPCSNAYTTSSSYFSDDDNAEPSTITIPAPCAVYINTMALHASSSTWDDASEFNPARWIQRISPGIKDDNNDGSDNDESRVKLVHEEVIVDHSAVLGVPRGGFLPWSLGPRKCPGQKMSQVEFVAVIATLFGRCHAEPEIIGGDALGGAAEADDVEKRMQAARQRLLDLTQDSQPLFTLAMNKPRDVRLRWTPR</sequence>
<dbReference type="GO" id="GO:0005506">
    <property type="term" value="F:iron ion binding"/>
    <property type="evidence" value="ECO:0007669"/>
    <property type="project" value="InterPro"/>
</dbReference>
<keyword evidence="3 6" id="KW-0349">Heme</keyword>
<dbReference type="Proteomes" id="UP000070501">
    <property type="component" value="Unassembled WGS sequence"/>
</dbReference>
<evidence type="ECO:0000256" key="6">
    <source>
        <dbReference type="RuleBase" id="RU000461"/>
    </source>
</evidence>
<dbReference type="PANTHER" id="PTHR24305:SF166">
    <property type="entry name" value="CYTOCHROME P450 12A4, MITOCHONDRIAL-RELATED"/>
    <property type="match status" value="1"/>
</dbReference>
<accession>A0A136IM44</accession>
<dbReference type="InterPro" id="IPR050121">
    <property type="entry name" value="Cytochrome_P450_monoxygenase"/>
</dbReference>
<dbReference type="GO" id="GO:0016705">
    <property type="term" value="F:oxidoreductase activity, acting on paired donors, with incorporation or reduction of molecular oxygen"/>
    <property type="evidence" value="ECO:0007669"/>
    <property type="project" value="InterPro"/>
</dbReference>
<keyword evidence="8" id="KW-1185">Reference proteome</keyword>
<evidence type="ECO:0000256" key="4">
    <source>
        <dbReference type="ARBA" id="ARBA00022723"/>
    </source>
</evidence>
<evidence type="ECO:0000256" key="5">
    <source>
        <dbReference type="ARBA" id="ARBA00023004"/>
    </source>
</evidence>
<proteinExistence type="inferred from homology"/>
<dbReference type="EMBL" id="KQ964271">
    <property type="protein sequence ID" value="KXJ86032.1"/>
    <property type="molecule type" value="Genomic_DNA"/>
</dbReference>
<keyword evidence="6" id="KW-0560">Oxidoreductase</keyword>
<organism evidence="7 8">
    <name type="scientific">Microdochium bolleyi</name>
    <dbReference type="NCBI Taxonomy" id="196109"/>
    <lineage>
        <taxon>Eukaryota</taxon>
        <taxon>Fungi</taxon>
        <taxon>Dikarya</taxon>
        <taxon>Ascomycota</taxon>
        <taxon>Pezizomycotina</taxon>
        <taxon>Sordariomycetes</taxon>
        <taxon>Xylariomycetidae</taxon>
        <taxon>Xylariales</taxon>
        <taxon>Microdochiaceae</taxon>
        <taxon>Microdochium</taxon>
    </lineage>
</organism>
<dbReference type="PANTHER" id="PTHR24305">
    <property type="entry name" value="CYTOCHROME P450"/>
    <property type="match status" value="1"/>
</dbReference>
<dbReference type="STRING" id="196109.A0A136IM44"/>
<evidence type="ECO:0000313" key="8">
    <source>
        <dbReference type="Proteomes" id="UP000070501"/>
    </source>
</evidence>
<dbReference type="GO" id="GO:0020037">
    <property type="term" value="F:heme binding"/>
    <property type="evidence" value="ECO:0007669"/>
    <property type="project" value="InterPro"/>
</dbReference>
<dbReference type="PROSITE" id="PS00086">
    <property type="entry name" value="CYTOCHROME_P450"/>
    <property type="match status" value="1"/>
</dbReference>
<keyword evidence="4 6" id="KW-0479">Metal-binding</keyword>
<comment type="cofactor">
    <cofactor evidence="1">
        <name>heme</name>
        <dbReference type="ChEBI" id="CHEBI:30413"/>
    </cofactor>
</comment>
<evidence type="ECO:0000256" key="2">
    <source>
        <dbReference type="ARBA" id="ARBA00010617"/>
    </source>
</evidence>